<accession>A0A804IYV0</accession>
<dbReference type="OrthoDB" id="10570847at2759"/>
<dbReference type="Pfam" id="PF05542">
    <property type="entry name" value="DUF760"/>
    <property type="match status" value="1"/>
</dbReference>
<reference evidence="2" key="1">
    <citation type="submission" date="2021-03" db="EMBL/GenBank/DDBJ databases">
        <authorList>
            <consortium name="Genoscope - CEA"/>
            <person name="William W."/>
        </authorList>
    </citation>
    <scope>NUCLEOTIDE SEQUENCE</scope>
    <source>
        <strain evidence="2">Doubled-haploid Pahang</strain>
    </source>
</reference>
<name>A0A804IYV0_MUSAM</name>
<dbReference type="InterPro" id="IPR008479">
    <property type="entry name" value="DUF760"/>
</dbReference>
<organism evidence="3 4">
    <name type="scientific">Musa acuminata subsp. malaccensis</name>
    <name type="common">Wild banana</name>
    <name type="synonym">Musa malaccensis</name>
    <dbReference type="NCBI Taxonomy" id="214687"/>
    <lineage>
        <taxon>Eukaryota</taxon>
        <taxon>Viridiplantae</taxon>
        <taxon>Streptophyta</taxon>
        <taxon>Embryophyta</taxon>
        <taxon>Tracheophyta</taxon>
        <taxon>Spermatophyta</taxon>
        <taxon>Magnoliopsida</taxon>
        <taxon>Liliopsida</taxon>
        <taxon>Zingiberales</taxon>
        <taxon>Musaceae</taxon>
        <taxon>Musa</taxon>
    </lineage>
</organism>
<keyword evidence="4" id="KW-1185">Reference proteome</keyword>
<proteinExistence type="predicted"/>
<dbReference type="PANTHER" id="PTHR33598:SF2">
    <property type="entry name" value="MAR-BINDING FILAMENT-LIKE PROTEIN"/>
    <property type="match status" value="1"/>
</dbReference>
<sequence>MPTTVAFLPPVFVPFVTAASSSVSLSLCCRPSASLRSPSGSPFEPSKPRLPIIVACTAAPFNEFEAKVRAQKQLCMVAEFSESTCLGVEETIHCDGALNVGKDECAEVVENTWIQFQPLVSVPWDSLACLLFWCMLLGHHLRGLEYLLELMQLFRESVKVETISQEGDNDARELQTTLIFSVCRRRLFDEPSMTLIRQG</sequence>
<dbReference type="Proteomes" id="UP000012960">
    <property type="component" value="Unplaced"/>
</dbReference>
<evidence type="ECO:0000313" key="4">
    <source>
        <dbReference type="Proteomes" id="UP000012960"/>
    </source>
</evidence>
<dbReference type="PANTHER" id="PTHR33598">
    <property type="entry name" value="OS02G0833400 PROTEIN"/>
    <property type="match status" value="1"/>
</dbReference>
<gene>
    <name evidence="2" type="ORF">GSMUA_145270.1</name>
</gene>
<keyword evidence="1" id="KW-0732">Signal</keyword>
<dbReference type="EnsemblPlants" id="Ma04_t39250.1">
    <property type="protein sequence ID" value="Ma04_p39250.1"/>
    <property type="gene ID" value="Ma04_g39250"/>
</dbReference>
<reference evidence="3" key="2">
    <citation type="submission" date="2021-05" db="UniProtKB">
        <authorList>
            <consortium name="EnsemblPlants"/>
        </authorList>
    </citation>
    <scope>IDENTIFICATION</scope>
    <source>
        <strain evidence="3">subsp. malaccensis</strain>
    </source>
</reference>
<dbReference type="Gramene" id="Ma04_t39250.1">
    <property type="protein sequence ID" value="Ma04_p39250.1"/>
    <property type="gene ID" value="Ma04_g39250"/>
</dbReference>
<dbReference type="InParanoid" id="A0A804IYV0"/>
<dbReference type="AlphaFoldDB" id="A0A804IYV0"/>
<evidence type="ECO:0000313" key="2">
    <source>
        <dbReference type="EMBL" id="CAG1844732.1"/>
    </source>
</evidence>
<protein>
    <submittedName>
        <fullName evidence="2">(wild Malaysian banana) hypothetical protein</fullName>
    </submittedName>
</protein>
<dbReference type="EMBL" id="HG996469">
    <property type="protein sequence ID" value="CAG1844732.1"/>
    <property type="molecule type" value="Genomic_DNA"/>
</dbReference>
<evidence type="ECO:0000313" key="3">
    <source>
        <dbReference type="EnsemblPlants" id="Ma04_p39250.1"/>
    </source>
</evidence>
<feature type="chain" id="PRO_5036219837" evidence="1">
    <location>
        <begin position="19"/>
        <end position="199"/>
    </location>
</feature>
<feature type="signal peptide" evidence="1">
    <location>
        <begin position="1"/>
        <end position="18"/>
    </location>
</feature>
<evidence type="ECO:0000256" key="1">
    <source>
        <dbReference type="SAM" id="SignalP"/>
    </source>
</evidence>